<dbReference type="OrthoDB" id="343313at2759"/>
<feature type="compositionally biased region" description="Polar residues" evidence="1">
    <location>
        <begin position="283"/>
        <end position="293"/>
    </location>
</feature>
<reference evidence="2" key="1">
    <citation type="submission" date="2022-10" db="EMBL/GenBank/DDBJ databases">
        <title>Adaptive evolution leads to modifications in subtelomeric GC content in a zoonotic Cryptosporidium species.</title>
        <authorList>
            <person name="Li J."/>
            <person name="Feng Y."/>
            <person name="Xiao L."/>
        </authorList>
    </citation>
    <scope>NUCLEOTIDE SEQUENCE</scope>
    <source>
        <strain evidence="2">33844</strain>
    </source>
</reference>
<comment type="caution">
    <text evidence="2">The sequence shown here is derived from an EMBL/GenBank/DDBJ whole genome shotgun (WGS) entry which is preliminary data.</text>
</comment>
<feature type="compositionally biased region" description="Polar residues" evidence="1">
    <location>
        <begin position="219"/>
        <end position="228"/>
    </location>
</feature>
<feature type="compositionally biased region" description="Basic and acidic residues" evidence="1">
    <location>
        <begin position="207"/>
        <end position="217"/>
    </location>
</feature>
<gene>
    <name evidence="2" type="ORF">OJ253_2794</name>
</gene>
<name>A0A9D5HUX2_9CRYT</name>
<dbReference type="AlphaFoldDB" id="A0A9D5HUX2"/>
<evidence type="ECO:0000313" key="2">
    <source>
        <dbReference type="EMBL" id="KAJ1606313.1"/>
    </source>
</evidence>
<accession>A0A9D5HUX2</accession>
<dbReference type="EMBL" id="JAPCXC010000080">
    <property type="protein sequence ID" value="KAJ1606313.1"/>
    <property type="molecule type" value="Genomic_DNA"/>
</dbReference>
<proteinExistence type="predicted"/>
<dbReference type="Proteomes" id="UP001067231">
    <property type="component" value="Unassembled WGS sequence"/>
</dbReference>
<organism evidence="2">
    <name type="scientific">Cryptosporidium canis</name>
    <dbReference type="NCBI Taxonomy" id="195482"/>
    <lineage>
        <taxon>Eukaryota</taxon>
        <taxon>Sar</taxon>
        <taxon>Alveolata</taxon>
        <taxon>Apicomplexa</taxon>
        <taxon>Conoidasida</taxon>
        <taxon>Coccidia</taxon>
        <taxon>Eucoccidiorida</taxon>
        <taxon>Eimeriorina</taxon>
        <taxon>Cryptosporidiidae</taxon>
        <taxon>Cryptosporidium</taxon>
    </lineage>
</organism>
<protein>
    <submittedName>
        <fullName evidence="2">Uncharacterized protein</fullName>
    </submittedName>
</protein>
<feature type="compositionally biased region" description="Basic and acidic residues" evidence="1">
    <location>
        <begin position="184"/>
        <end position="198"/>
    </location>
</feature>
<sequence length="561" mass="62478">MFLSTINRLREEQVRDNSLKLYRKENSFNSNTNNVGEGDGRGGGGEKCANSVKISKRVNIENEVKTDNVNGLKELSITKKKPINKAAKSNRKEKISSFQQILNIAMASRSSGGMESCTRGSNKKPKVDIRTSPDDFTVLGSIKSDSNIDTEQDCVSTPKINFVRVICSGRGNSHLAHLNNGNSVDKKRDSASHRENDNKGVASKTKLNIEDSADIKGLKSTSKQPTAKRNTKKNFKESITSADGFNDKTSKPLESGKTSCLKPKRQNTDTPSAPQRGEKTLKTENTYNNLKEQPETYKQNILTLKAKNNLIKNRIKEQTDDDFFSNIPISTPSNSNCRTIRKSFNCEQSPSQSIFSPNSLDARLLKTGLTPVNNEGPSSGASNNKVWRRKDLAKKGLESFHLSPISSYIKEIVSGEDTNRNSSYSKSSTSRSIGDILGGLDDICGSKAGRISREKQNKFVMQIHEKLSGCFDQDEPEHNQTSQNNITRISQRYKTTTGSSDIRINLDSVFDQEMEIRTKIADEEKQQELLWSISEDSSIQNEDKSHLMEELIAHTAHEHES</sequence>
<feature type="region of interest" description="Disordered" evidence="1">
    <location>
        <begin position="109"/>
        <end position="132"/>
    </location>
</feature>
<feature type="region of interest" description="Disordered" evidence="1">
    <location>
        <begin position="25"/>
        <end position="46"/>
    </location>
</feature>
<evidence type="ECO:0000256" key="1">
    <source>
        <dbReference type="SAM" id="MobiDB-lite"/>
    </source>
</evidence>
<feature type="region of interest" description="Disordered" evidence="1">
    <location>
        <begin position="174"/>
        <end position="293"/>
    </location>
</feature>